<organism evidence="11 12">
    <name type="scientific">Sneathiella chungangensis</name>
    <dbReference type="NCBI Taxonomy" id="1418234"/>
    <lineage>
        <taxon>Bacteria</taxon>
        <taxon>Pseudomonadati</taxon>
        <taxon>Pseudomonadota</taxon>
        <taxon>Alphaproteobacteria</taxon>
        <taxon>Sneathiellales</taxon>
        <taxon>Sneathiellaceae</taxon>
        <taxon>Sneathiella</taxon>
    </lineage>
</organism>
<dbReference type="Pfam" id="PF00672">
    <property type="entry name" value="HAMP"/>
    <property type="match status" value="1"/>
</dbReference>
<name>A0A845MG45_9PROT</name>
<comment type="subcellular location">
    <subcellularLocation>
        <location evidence="1">Cell inner membrane</location>
        <topology evidence="1">Multi-pass membrane protein</topology>
    </subcellularLocation>
</comment>
<dbReference type="RefSeq" id="WP_161338690.1">
    <property type="nucleotide sequence ID" value="NZ_JBHSDG010000005.1"/>
</dbReference>
<keyword evidence="3 5" id="KW-0807">Transducer</keyword>
<proteinExistence type="inferred from homology"/>
<dbReference type="CDD" id="cd06225">
    <property type="entry name" value="HAMP"/>
    <property type="match status" value="1"/>
</dbReference>
<evidence type="ECO:0000256" key="7">
    <source>
        <dbReference type="SAM" id="Phobius"/>
    </source>
</evidence>
<dbReference type="PROSITE" id="PS50192">
    <property type="entry name" value="T_SNARE"/>
    <property type="match status" value="1"/>
</dbReference>
<dbReference type="PANTHER" id="PTHR32089:SF112">
    <property type="entry name" value="LYSOZYME-LIKE PROTEIN-RELATED"/>
    <property type="match status" value="1"/>
</dbReference>
<comment type="caution">
    <text evidence="11">The sequence shown here is derived from an EMBL/GenBank/DDBJ whole genome shotgun (WGS) entry which is preliminary data.</text>
</comment>
<dbReference type="SMART" id="SM00304">
    <property type="entry name" value="HAMP"/>
    <property type="match status" value="1"/>
</dbReference>
<feature type="region of interest" description="Disordered" evidence="6">
    <location>
        <begin position="272"/>
        <end position="302"/>
    </location>
</feature>
<feature type="domain" description="Methyl-accepting transducer" evidence="8">
    <location>
        <begin position="333"/>
        <end position="562"/>
    </location>
</feature>
<evidence type="ECO:0000256" key="3">
    <source>
        <dbReference type="ARBA" id="ARBA00023224"/>
    </source>
</evidence>
<keyword evidence="7" id="KW-0472">Membrane</keyword>
<evidence type="ECO:0000256" key="6">
    <source>
        <dbReference type="SAM" id="MobiDB-lite"/>
    </source>
</evidence>
<comment type="similarity">
    <text evidence="4">Belongs to the methyl-accepting chemotaxis (MCP) protein family.</text>
</comment>
<dbReference type="OrthoDB" id="8482111at2"/>
<dbReference type="PANTHER" id="PTHR32089">
    <property type="entry name" value="METHYL-ACCEPTING CHEMOTAXIS PROTEIN MCPB"/>
    <property type="match status" value="1"/>
</dbReference>
<dbReference type="SUPFAM" id="SSF58104">
    <property type="entry name" value="Methyl-accepting chemotaxis protein (MCP) signaling domain"/>
    <property type="match status" value="1"/>
</dbReference>
<evidence type="ECO:0000259" key="8">
    <source>
        <dbReference type="PROSITE" id="PS50111"/>
    </source>
</evidence>
<keyword evidence="12" id="KW-1185">Reference proteome</keyword>
<sequence>MSAEIPMNEPTETGKKKGAVQLTVSRKILLVVFATTLMGLALLVFLGLQNQRQDMEELATANNQTITALMAEQLSGALKWKKSDKIAEVYHEMASKPDSVLADIVTFDNDGNIVTEYHSETVPSAGLTGLLGEQKGALDAGGIYTGKTDSHHIILTPVTDAKGETVGYAAVGWSLNRLNDQISANLMQQLLLTGAALLGIMLLTGFLLSRFIGKPLSQLTEAMTALANGDSDITIVGLERKDDVGDMSRAVQVFKANAEKVKALEIERQKDEQQKAAEAEARRQEEAARAEEEKRRDQEAAEKAAAERVSFAQSIAQKLESTVNAVAQQISGSATVMEEKAKGMVTSAADTDRHSTSIAAAAEQAAGNVSGVAAAAEELSTSLQEIARQVDVSAKLSRETMDVAESTDQVVGKLAVSAGEIGNVIELINNIASQTNLLALNATIEAARAGEAGKGFAVVASEVKGLASQTTNATEEITRQIDDMQNATTEAVDAVKRIEERIVQINETVQAMAAALEEQSTATQEITQNVQQASSSTGEVSRSVLEVSNMASVSGESATQLLGSVGELTQFSDKLREEVDSVLKDIRSMAS</sequence>
<dbReference type="Proteomes" id="UP000445696">
    <property type="component" value="Unassembled WGS sequence"/>
</dbReference>
<keyword evidence="7" id="KW-1133">Transmembrane helix</keyword>
<reference evidence="11 12" key="1">
    <citation type="journal article" date="2014" name="Int. J. Syst. Evol. Microbiol.">
        <title>Sneathiella chungangensis sp. nov., isolated from a marine sand, and emended description of the genus Sneathiella.</title>
        <authorList>
            <person name="Siamphan C."/>
            <person name="Kim H."/>
            <person name="Lee J.S."/>
            <person name="Kim W."/>
        </authorList>
    </citation>
    <scope>NUCLEOTIDE SEQUENCE [LARGE SCALE GENOMIC DNA]</scope>
    <source>
        <strain evidence="11 12">KCTC 32476</strain>
    </source>
</reference>
<evidence type="ECO:0000256" key="2">
    <source>
        <dbReference type="ARBA" id="ARBA00022519"/>
    </source>
</evidence>
<dbReference type="Pfam" id="PF00015">
    <property type="entry name" value="MCPsignal"/>
    <property type="match status" value="1"/>
</dbReference>
<dbReference type="InterPro" id="IPR003660">
    <property type="entry name" value="HAMP_dom"/>
</dbReference>
<evidence type="ECO:0000313" key="11">
    <source>
        <dbReference type="EMBL" id="MZR22237.1"/>
    </source>
</evidence>
<feature type="domain" description="HAMP" evidence="10">
    <location>
        <begin position="210"/>
        <end position="263"/>
    </location>
</feature>
<dbReference type="SMART" id="SM00283">
    <property type="entry name" value="MA"/>
    <property type="match status" value="1"/>
</dbReference>
<dbReference type="InterPro" id="IPR004089">
    <property type="entry name" value="MCPsignal_dom"/>
</dbReference>
<evidence type="ECO:0000256" key="5">
    <source>
        <dbReference type="PROSITE-ProRule" id="PRU00284"/>
    </source>
</evidence>
<dbReference type="AlphaFoldDB" id="A0A845MG45"/>
<feature type="transmembrane region" description="Helical" evidence="7">
    <location>
        <begin position="28"/>
        <end position="48"/>
    </location>
</feature>
<dbReference type="GO" id="GO:0007165">
    <property type="term" value="P:signal transduction"/>
    <property type="evidence" value="ECO:0007669"/>
    <property type="project" value="UniProtKB-KW"/>
</dbReference>
<dbReference type="Gene3D" id="6.10.340.10">
    <property type="match status" value="1"/>
</dbReference>
<evidence type="ECO:0000259" key="10">
    <source>
        <dbReference type="PROSITE" id="PS50885"/>
    </source>
</evidence>
<feature type="domain" description="T-SNARE coiled-coil homology" evidence="9">
    <location>
        <begin position="485"/>
        <end position="547"/>
    </location>
</feature>
<feature type="transmembrane region" description="Helical" evidence="7">
    <location>
        <begin position="190"/>
        <end position="212"/>
    </location>
</feature>
<evidence type="ECO:0000256" key="4">
    <source>
        <dbReference type="ARBA" id="ARBA00029447"/>
    </source>
</evidence>
<dbReference type="EMBL" id="WTVA01000003">
    <property type="protein sequence ID" value="MZR22237.1"/>
    <property type="molecule type" value="Genomic_DNA"/>
</dbReference>
<dbReference type="Gene3D" id="1.10.287.950">
    <property type="entry name" value="Methyl-accepting chemotaxis protein"/>
    <property type="match status" value="1"/>
</dbReference>
<evidence type="ECO:0000313" key="12">
    <source>
        <dbReference type="Proteomes" id="UP000445696"/>
    </source>
</evidence>
<dbReference type="InterPro" id="IPR000727">
    <property type="entry name" value="T_SNARE_dom"/>
</dbReference>
<gene>
    <name evidence="11" type="ORF">GQF03_07840</name>
</gene>
<keyword evidence="2" id="KW-1003">Cell membrane</keyword>
<dbReference type="GO" id="GO:0005886">
    <property type="term" value="C:plasma membrane"/>
    <property type="evidence" value="ECO:0007669"/>
    <property type="project" value="UniProtKB-SubCell"/>
</dbReference>
<evidence type="ECO:0000259" key="9">
    <source>
        <dbReference type="PROSITE" id="PS50192"/>
    </source>
</evidence>
<keyword evidence="2" id="KW-0997">Cell inner membrane</keyword>
<dbReference type="PROSITE" id="PS50885">
    <property type="entry name" value="HAMP"/>
    <property type="match status" value="1"/>
</dbReference>
<protein>
    <submittedName>
        <fullName evidence="11">HAMP domain-containing protein</fullName>
    </submittedName>
</protein>
<accession>A0A845MG45</accession>
<keyword evidence="7" id="KW-0812">Transmembrane</keyword>
<dbReference type="PROSITE" id="PS50111">
    <property type="entry name" value="CHEMOTAXIS_TRANSDUC_2"/>
    <property type="match status" value="1"/>
</dbReference>
<evidence type="ECO:0000256" key="1">
    <source>
        <dbReference type="ARBA" id="ARBA00004429"/>
    </source>
</evidence>